<dbReference type="AlphaFoldDB" id="A0A017RTB2"/>
<proteinExistence type="inferred from homology"/>
<feature type="binding site" evidence="8">
    <location>
        <position position="82"/>
    </location>
    <ligand>
        <name>substrate</name>
    </ligand>
</feature>
<feature type="binding site" evidence="8">
    <location>
        <begin position="20"/>
        <end position="22"/>
    </location>
    <ligand>
        <name>substrate</name>
    </ligand>
</feature>
<dbReference type="HAMAP" id="MF_00917">
    <property type="entry name" value="QueE"/>
    <property type="match status" value="1"/>
</dbReference>
<dbReference type="Pfam" id="PF04055">
    <property type="entry name" value="Radical_SAM"/>
    <property type="match status" value="1"/>
</dbReference>
<dbReference type="Proteomes" id="UP000019681">
    <property type="component" value="Unassembled WGS sequence"/>
</dbReference>
<comment type="cofactor">
    <cofactor evidence="8">
        <name>[4Fe-4S] cluster</name>
        <dbReference type="ChEBI" id="CHEBI:49883"/>
    </cofactor>
    <text evidence="8">Binds 1 [4Fe-4S] cluster. The cluster is coordinated with 3 cysteines and an exchangeable S-adenosyl-L-methionine.</text>
</comment>
<dbReference type="OrthoDB" id="9792276at2"/>
<evidence type="ECO:0000259" key="9">
    <source>
        <dbReference type="PROSITE" id="PS51918"/>
    </source>
</evidence>
<feature type="binding site" evidence="8">
    <location>
        <position position="48"/>
    </location>
    <ligand>
        <name>Mg(2+)</name>
        <dbReference type="ChEBI" id="CHEBI:18420"/>
    </ligand>
</feature>
<keyword evidence="2 8" id="KW-0949">S-adenosyl-L-methionine</keyword>
<feature type="binding site" evidence="8">
    <location>
        <position position="43"/>
    </location>
    <ligand>
        <name>[4Fe-4S] cluster</name>
        <dbReference type="ChEBI" id="CHEBI:49883"/>
        <note>4Fe-4S-S-AdoMet</note>
    </ligand>
</feature>
<keyword evidence="7 8" id="KW-0456">Lyase</keyword>
<keyword evidence="8" id="KW-0671">Queuosine biosynthesis</keyword>
<dbReference type="GO" id="GO:0008616">
    <property type="term" value="P:tRNA queuosine(34) biosynthetic process"/>
    <property type="evidence" value="ECO:0007669"/>
    <property type="project" value="UniProtKB-UniRule"/>
</dbReference>
<dbReference type="PROSITE" id="PS51918">
    <property type="entry name" value="RADICAL_SAM"/>
    <property type="match status" value="1"/>
</dbReference>
<keyword evidence="1 8" id="KW-0004">4Fe-4S</keyword>
<feature type="binding site" evidence="8">
    <location>
        <position position="35"/>
    </location>
    <ligand>
        <name>substrate</name>
    </ligand>
</feature>
<dbReference type="STRING" id="1403537.Q428_11090"/>
<sequence length="248" mass="28306">MKLNDFMKEKIPVVEIFTSISGEGITAGEVVTFIRTAGCNLRCSYCDTTYSYDEFSDENQLLTPVEILDRITEIGVKEIICTGGEPLEIGKSKRYLPLYLADKGFKVRIETNGSCPVYNKTEIINFTGDNKIPNLFYVLDIKSPSSGMSRFNIFEDNLRKLRKGDELKFVVGDSNDIDYALKVIEKYKNLLANGEVIINFSPVFNRIEAGEIVEMLKRHYSYFIQNGLKVRLSLQIHKFIWPPEKRGV</sequence>
<keyword evidence="5 8" id="KW-0408">Iron</keyword>
<keyword evidence="11" id="KW-1185">Reference proteome</keyword>
<protein>
    <recommendedName>
        <fullName evidence="8">7-carboxy-7-deazaguanine synthase</fullName>
        <shortName evidence="8">CDG synthase</shortName>
        <ecNumber evidence="8">4.3.99.3</ecNumber>
    </recommendedName>
    <alternativeName>
        <fullName evidence="8">Queuosine biosynthesis protein QueE</fullName>
    </alternativeName>
</protein>
<dbReference type="SUPFAM" id="SSF102114">
    <property type="entry name" value="Radical SAM enzymes"/>
    <property type="match status" value="1"/>
</dbReference>
<keyword evidence="4 8" id="KW-0460">Magnesium</keyword>
<comment type="similarity">
    <text evidence="8">Belongs to the radical SAM superfamily. 7-carboxy-7-deazaguanine synthase family.</text>
</comment>
<comment type="catalytic activity">
    <reaction evidence="8">
        <text>6-carboxy-5,6,7,8-tetrahydropterin + H(+) = 7-carboxy-7-carbaguanine + NH4(+)</text>
        <dbReference type="Rhea" id="RHEA:27974"/>
        <dbReference type="ChEBI" id="CHEBI:15378"/>
        <dbReference type="ChEBI" id="CHEBI:28938"/>
        <dbReference type="ChEBI" id="CHEBI:61032"/>
        <dbReference type="ChEBI" id="CHEBI:61036"/>
        <dbReference type="EC" id="4.3.99.3"/>
    </reaction>
</comment>
<dbReference type="PANTHER" id="PTHR42836:SF1">
    <property type="entry name" value="7-CARBOXY-7-DEAZAGUANINE SYNTHASE"/>
    <property type="match status" value="1"/>
</dbReference>
<feature type="binding site" evidence="8">
    <location>
        <begin position="45"/>
        <end position="47"/>
    </location>
    <ligand>
        <name>S-adenosyl-L-methionine</name>
        <dbReference type="ChEBI" id="CHEBI:59789"/>
    </ligand>
</feature>
<evidence type="ECO:0000256" key="5">
    <source>
        <dbReference type="ARBA" id="ARBA00023004"/>
    </source>
</evidence>
<dbReference type="PANTHER" id="PTHR42836">
    <property type="entry name" value="7-CARBOXY-7-DEAZAGUANINE SYNTHASE"/>
    <property type="match status" value="1"/>
</dbReference>
<evidence type="ECO:0000313" key="11">
    <source>
        <dbReference type="Proteomes" id="UP000019681"/>
    </source>
</evidence>
<comment type="function">
    <text evidence="8">Catalyzes the complex heterocyclic radical-mediated conversion of 6-carboxy-5,6,7,8-tetrahydropterin (CPH4) to 7-carboxy-7-deazaguanine (CDG), a step common to the biosynthetic pathways of all 7-deazapurine-containing compounds.</text>
</comment>
<dbReference type="PIRSF" id="PIRSF000370">
    <property type="entry name" value="QueE"/>
    <property type="match status" value="1"/>
</dbReference>
<dbReference type="InterPro" id="IPR058240">
    <property type="entry name" value="rSAM_sf"/>
</dbReference>
<dbReference type="UniPathway" id="UPA00391"/>
<dbReference type="GO" id="GO:0016840">
    <property type="term" value="F:carbon-nitrogen lyase activity"/>
    <property type="evidence" value="ECO:0007669"/>
    <property type="project" value="UniProtKB-UniRule"/>
</dbReference>
<evidence type="ECO:0000256" key="1">
    <source>
        <dbReference type="ARBA" id="ARBA00022485"/>
    </source>
</evidence>
<dbReference type="GO" id="GO:1904047">
    <property type="term" value="F:S-adenosyl-L-methionine binding"/>
    <property type="evidence" value="ECO:0007669"/>
    <property type="project" value="UniProtKB-UniRule"/>
</dbReference>
<comment type="cofactor">
    <cofactor evidence="8">
        <name>Mg(2+)</name>
        <dbReference type="ChEBI" id="CHEBI:18420"/>
    </cofactor>
</comment>
<keyword evidence="3 8" id="KW-0479">Metal-binding</keyword>
<reference evidence="10 11" key="1">
    <citation type="journal article" date="2014" name="Genome Announc.">
        <title>Draft Genome Sequence of Fervidicella metallireducens Strain AeBT, an Iron-Reducing Thermoanaerobe from the Great Artesian Basin.</title>
        <authorList>
            <person name="Patel B.K."/>
        </authorList>
    </citation>
    <scope>NUCLEOTIDE SEQUENCE [LARGE SCALE GENOMIC DNA]</scope>
    <source>
        <strain evidence="10 11">AeB</strain>
    </source>
</reference>
<dbReference type="EC" id="4.3.99.3" evidence="8"/>
<dbReference type="InterPro" id="IPR024924">
    <property type="entry name" value="7-CO-7-deazaguanine_synth-like"/>
</dbReference>
<comment type="caution">
    <text evidence="8">Lacks conserved residue(s) required for the propagation of feature annotation.</text>
</comment>
<evidence type="ECO:0000256" key="7">
    <source>
        <dbReference type="ARBA" id="ARBA00023239"/>
    </source>
</evidence>
<feature type="domain" description="Radical SAM core" evidence="9">
    <location>
        <begin position="26"/>
        <end position="243"/>
    </location>
</feature>
<dbReference type="EMBL" id="AZQP01000036">
    <property type="protein sequence ID" value="EYE87851.1"/>
    <property type="molecule type" value="Genomic_DNA"/>
</dbReference>
<comment type="caution">
    <text evidence="10">The sequence shown here is derived from an EMBL/GenBank/DDBJ whole genome shotgun (WGS) entry which is preliminary data.</text>
</comment>
<dbReference type="SFLD" id="SFLDS00029">
    <property type="entry name" value="Radical_SAM"/>
    <property type="match status" value="1"/>
</dbReference>
<dbReference type="Gene3D" id="3.20.20.70">
    <property type="entry name" value="Aldolase class I"/>
    <property type="match status" value="1"/>
</dbReference>
<evidence type="ECO:0000256" key="3">
    <source>
        <dbReference type="ARBA" id="ARBA00022723"/>
    </source>
</evidence>
<name>A0A017RTB2_9CLOT</name>
<comment type="subunit">
    <text evidence="8">Homodimer.</text>
</comment>
<evidence type="ECO:0000256" key="2">
    <source>
        <dbReference type="ARBA" id="ARBA00022691"/>
    </source>
</evidence>
<comment type="cofactor">
    <cofactor evidence="8">
        <name>S-adenosyl-L-methionine</name>
        <dbReference type="ChEBI" id="CHEBI:59789"/>
    </cofactor>
    <text evidence="8">Binds 1 S-adenosyl-L-methionine per subunit.</text>
</comment>
<evidence type="ECO:0000256" key="4">
    <source>
        <dbReference type="ARBA" id="ARBA00022842"/>
    </source>
</evidence>
<feature type="binding site" evidence="8">
    <location>
        <position position="46"/>
    </location>
    <ligand>
        <name>[4Fe-4S] cluster</name>
        <dbReference type="ChEBI" id="CHEBI:49883"/>
        <note>4Fe-4S-S-AdoMet</note>
    </ligand>
</feature>
<evidence type="ECO:0000313" key="10">
    <source>
        <dbReference type="EMBL" id="EYE87851.1"/>
    </source>
</evidence>
<evidence type="ECO:0000256" key="8">
    <source>
        <dbReference type="HAMAP-Rule" id="MF_00917"/>
    </source>
</evidence>
<evidence type="ECO:0000256" key="6">
    <source>
        <dbReference type="ARBA" id="ARBA00023014"/>
    </source>
</evidence>
<dbReference type="RefSeq" id="WP_051515118.1">
    <property type="nucleotide sequence ID" value="NZ_AZQP01000036.1"/>
</dbReference>
<dbReference type="GO" id="GO:0000287">
    <property type="term" value="F:magnesium ion binding"/>
    <property type="evidence" value="ECO:0007669"/>
    <property type="project" value="UniProtKB-UniRule"/>
</dbReference>
<dbReference type="InterPro" id="IPR013785">
    <property type="entry name" value="Aldolase_TIM"/>
</dbReference>
<organism evidence="10 11">
    <name type="scientific">Fervidicella metallireducens AeB</name>
    <dbReference type="NCBI Taxonomy" id="1403537"/>
    <lineage>
        <taxon>Bacteria</taxon>
        <taxon>Bacillati</taxon>
        <taxon>Bacillota</taxon>
        <taxon>Clostridia</taxon>
        <taxon>Eubacteriales</taxon>
        <taxon>Clostridiaceae</taxon>
        <taxon>Fervidicella</taxon>
    </lineage>
</organism>
<keyword evidence="6 8" id="KW-0411">Iron-sulfur</keyword>
<comment type="pathway">
    <text evidence="8">Purine metabolism; 7-cyano-7-deazaguanine biosynthesis.</text>
</comment>
<dbReference type="CDD" id="cd01335">
    <property type="entry name" value="Radical_SAM"/>
    <property type="match status" value="1"/>
</dbReference>
<gene>
    <name evidence="8" type="primary">queE</name>
    <name evidence="10" type="ORF">Q428_11090</name>
</gene>
<dbReference type="GO" id="GO:0051539">
    <property type="term" value="F:4 iron, 4 sulfur cluster binding"/>
    <property type="evidence" value="ECO:0007669"/>
    <property type="project" value="UniProtKB-UniRule"/>
</dbReference>
<dbReference type="InterPro" id="IPR007197">
    <property type="entry name" value="rSAM"/>
</dbReference>
<feature type="binding site" evidence="8">
    <location>
        <position position="84"/>
    </location>
    <ligand>
        <name>S-adenosyl-L-methionine</name>
        <dbReference type="ChEBI" id="CHEBI:59789"/>
    </ligand>
</feature>
<feature type="binding site" evidence="8">
    <location>
        <position position="39"/>
    </location>
    <ligand>
        <name>[4Fe-4S] cluster</name>
        <dbReference type="ChEBI" id="CHEBI:49883"/>
        <note>4Fe-4S-S-AdoMet</note>
    </ligand>
</feature>
<accession>A0A017RTB2</accession>